<comment type="subcellular location">
    <subcellularLocation>
        <location evidence="1">Membrane</location>
        <topology evidence="1">Multi-pass membrane protein</topology>
    </subcellularLocation>
</comment>
<sequence>MILSFLSSLRLTLTLLLGLALVAVAGTLKPFAGGRYDLFYQSPWFRLLLALLALNMAVCTLKTIRRNLREKRNALELLRGEQVFAVPLRYVLPGNPSLDLLEKGLAGQGYRIDRSGGVLLGRRGLAGRWGSTLVHLSVLAIMIGALGAGLGFVGTLNMYVGDRSAVYFDWDRQEDLPLGFEFRLDSFEPLYYPIELQFVAIDPETRQVIQAYTTSEGETVDLPTPGVRARVIKFIPEDEHLVLAISRGGAELGEYHTFGGTKALSNPIDLGFEIRPSAFRTPILRQLHSEVSILEKGERVQQGVIEINHPLVHRGVAIYQTAYARDEKGFWSAGFQFSRDPGEPVVWVGCILLILGLLAAFAIPYRAVGVSRIGGETLLLALAGFRGAGGSGAFDDLERGVAASLAEKAS</sequence>
<evidence type="ECO:0000259" key="7">
    <source>
        <dbReference type="Pfam" id="PF05140"/>
    </source>
</evidence>
<protein>
    <submittedName>
        <fullName evidence="8">Cytochrome c biogenesis protein ResB</fullName>
    </submittedName>
</protein>
<proteinExistence type="predicted"/>
<gene>
    <name evidence="8" type="ORF">DSOUD_0745</name>
</gene>
<name>A0A0M3QF64_9BACT</name>
<evidence type="ECO:0000256" key="1">
    <source>
        <dbReference type="ARBA" id="ARBA00004141"/>
    </source>
</evidence>
<evidence type="ECO:0000313" key="8">
    <source>
        <dbReference type="EMBL" id="ALC15533.1"/>
    </source>
</evidence>
<feature type="domain" description="ResB-like" evidence="7">
    <location>
        <begin position="332"/>
        <end position="370"/>
    </location>
</feature>
<keyword evidence="5 6" id="KW-0472">Membrane</keyword>
<keyword evidence="9" id="KW-1185">Reference proteome</keyword>
<keyword evidence="2 6" id="KW-0812">Transmembrane</keyword>
<dbReference type="InterPro" id="IPR007816">
    <property type="entry name" value="ResB-like_domain"/>
</dbReference>
<feature type="domain" description="ResB-like" evidence="7">
    <location>
        <begin position="287"/>
        <end position="325"/>
    </location>
</feature>
<dbReference type="GO" id="GO:0017004">
    <property type="term" value="P:cytochrome complex assembly"/>
    <property type="evidence" value="ECO:0007669"/>
    <property type="project" value="UniProtKB-KW"/>
</dbReference>
<dbReference type="STRING" id="1603606.DSOUD_0745"/>
<feature type="transmembrane region" description="Helical" evidence="6">
    <location>
        <begin position="132"/>
        <end position="153"/>
    </location>
</feature>
<accession>A0A0M3QF64</accession>
<feature type="transmembrane region" description="Helical" evidence="6">
    <location>
        <begin position="345"/>
        <end position="363"/>
    </location>
</feature>
<evidence type="ECO:0000256" key="5">
    <source>
        <dbReference type="ARBA" id="ARBA00023136"/>
    </source>
</evidence>
<dbReference type="RefSeq" id="WP_053549729.1">
    <property type="nucleotide sequence ID" value="NZ_CP010802.1"/>
</dbReference>
<organism evidence="8 9">
    <name type="scientific">Desulfuromonas soudanensis</name>
    <dbReference type="NCBI Taxonomy" id="1603606"/>
    <lineage>
        <taxon>Bacteria</taxon>
        <taxon>Pseudomonadati</taxon>
        <taxon>Thermodesulfobacteriota</taxon>
        <taxon>Desulfuromonadia</taxon>
        <taxon>Desulfuromonadales</taxon>
        <taxon>Desulfuromonadaceae</taxon>
        <taxon>Desulfuromonas</taxon>
    </lineage>
</organism>
<reference evidence="8 9" key="1">
    <citation type="submission" date="2015-07" db="EMBL/GenBank/DDBJ databases">
        <title>Isolation and Genomic Characterization of a Novel Halophilic Metal-Reducing Deltaproteobacterium from the Deep Subsurface.</title>
        <authorList>
            <person name="Badalamenti J.P."/>
            <person name="Summers Z.M."/>
            <person name="Gralnick J.A."/>
            <person name="Bond D.R."/>
        </authorList>
    </citation>
    <scope>NUCLEOTIDE SEQUENCE [LARGE SCALE GENOMIC DNA]</scope>
    <source>
        <strain evidence="8 9">WTL</strain>
    </source>
</reference>
<evidence type="ECO:0000256" key="3">
    <source>
        <dbReference type="ARBA" id="ARBA00022748"/>
    </source>
</evidence>
<dbReference type="AlphaFoldDB" id="A0A0M3QF64"/>
<feature type="domain" description="ResB-like" evidence="7">
    <location>
        <begin position="40"/>
        <end position="193"/>
    </location>
</feature>
<dbReference type="OrthoDB" id="5395230at2"/>
<dbReference type="KEGG" id="des:DSOUD_0745"/>
<keyword evidence="3" id="KW-0201">Cytochrome c-type biogenesis</keyword>
<dbReference type="Proteomes" id="UP000057158">
    <property type="component" value="Chromosome"/>
</dbReference>
<keyword evidence="4 6" id="KW-1133">Transmembrane helix</keyword>
<evidence type="ECO:0000256" key="6">
    <source>
        <dbReference type="SAM" id="Phobius"/>
    </source>
</evidence>
<dbReference type="GO" id="GO:0016020">
    <property type="term" value="C:membrane"/>
    <property type="evidence" value="ECO:0007669"/>
    <property type="project" value="UniProtKB-SubCell"/>
</dbReference>
<dbReference type="Pfam" id="PF05140">
    <property type="entry name" value="ResB"/>
    <property type="match status" value="3"/>
</dbReference>
<dbReference type="EMBL" id="CP010802">
    <property type="protein sequence ID" value="ALC15533.1"/>
    <property type="molecule type" value="Genomic_DNA"/>
</dbReference>
<dbReference type="PANTHER" id="PTHR31566">
    <property type="entry name" value="CYTOCHROME C BIOGENESIS PROTEIN CCS1, CHLOROPLASTIC"/>
    <property type="match status" value="1"/>
</dbReference>
<dbReference type="PATRIC" id="fig|1603606.3.peg.815"/>
<evidence type="ECO:0000256" key="2">
    <source>
        <dbReference type="ARBA" id="ARBA00022692"/>
    </source>
</evidence>
<dbReference type="InterPro" id="IPR023494">
    <property type="entry name" value="Cyt_c_bgen_Ccs1/CcsB/ResB"/>
</dbReference>
<feature type="transmembrane region" description="Helical" evidence="6">
    <location>
        <begin position="44"/>
        <end position="64"/>
    </location>
</feature>
<evidence type="ECO:0000313" key="9">
    <source>
        <dbReference type="Proteomes" id="UP000057158"/>
    </source>
</evidence>
<evidence type="ECO:0000256" key="4">
    <source>
        <dbReference type="ARBA" id="ARBA00022989"/>
    </source>
</evidence>